<evidence type="ECO:0000313" key="3">
    <source>
        <dbReference type="EMBL" id="KAB2341872.1"/>
    </source>
</evidence>
<keyword evidence="2" id="KW-0472">Membrane</keyword>
<feature type="transmembrane region" description="Helical" evidence="2">
    <location>
        <begin position="55"/>
        <end position="77"/>
    </location>
</feature>
<feature type="transmembrane region" description="Helical" evidence="2">
    <location>
        <begin position="20"/>
        <end position="43"/>
    </location>
</feature>
<keyword evidence="4" id="KW-1185">Reference proteome</keyword>
<keyword evidence="2" id="KW-1133">Transmembrane helix</keyword>
<feature type="compositionally biased region" description="Acidic residues" evidence="1">
    <location>
        <begin position="527"/>
        <end position="552"/>
    </location>
</feature>
<organism evidence="3 4">
    <name type="scientific">Actinomadura rudentiformis</name>
    <dbReference type="NCBI Taxonomy" id="359158"/>
    <lineage>
        <taxon>Bacteria</taxon>
        <taxon>Bacillati</taxon>
        <taxon>Actinomycetota</taxon>
        <taxon>Actinomycetes</taxon>
        <taxon>Streptosporangiales</taxon>
        <taxon>Thermomonosporaceae</taxon>
        <taxon>Actinomadura</taxon>
    </lineage>
</organism>
<evidence type="ECO:0000313" key="4">
    <source>
        <dbReference type="Proteomes" id="UP000468735"/>
    </source>
</evidence>
<name>A0A6H9YAW6_9ACTN</name>
<protein>
    <recommendedName>
        <fullName evidence="5">FtsK gamma domain-containing protein</fullName>
    </recommendedName>
</protein>
<gene>
    <name evidence="3" type="ORF">F8566_40555</name>
</gene>
<accession>A0A6H9YAW6</accession>
<dbReference type="InterPro" id="IPR027417">
    <property type="entry name" value="P-loop_NTPase"/>
</dbReference>
<dbReference type="AlphaFoldDB" id="A0A6H9YAW6"/>
<dbReference type="Gene3D" id="3.40.50.300">
    <property type="entry name" value="P-loop containing nucleotide triphosphate hydrolases"/>
    <property type="match status" value="1"/>
</dbReference>
<proteinExistence type="predicted"/>
<evidence type="ECO:0008006" key="5">
    <source>
        <dbReference type="Google" id="ProtNLM"/>
    </source>
</evidence>
<dbReference type="EMBL" id="WBMT01000024">
    <property type="protein sequence ID" value="KAB2341872.1"/>
    <property type="molecule type" value="Genomic_DNA"/>
</dbReference>
<comment type="caution">
    <text evidence="3">The sequence shown here is derived from an EMBL/GenBank/DDBJ whole genome shotgun (WGS) entry which is preliminary data.</text>
</comment>
<sequence>MARKQTLEIAGDATMERITVAAVSRIGVLIPPYVVLILLMVVGAVSHAKWGDPPAVVWATMFGTFASVALAAFTWLIAHSRGPVGRMHATVTAGGASLWFTVATITGPTSGFTLAAWFFGGGYLAVFWNARVLIRQQPGAEGITDPLAWLFNRSKGKFGLNDGTVRTTEVTEHAIKGKMQLPPGEKTQGDALKSVDRMESGLQFPPGSVVLAEDEDDASRMHVTVTDPRTMKKPLPWIGPYRPGGSIAEPLRPGLYQDMSDVLHTFIGHYMQTMGAIGSGKSIGGCWNYCAEIMTRYDAAIFAIDMSKDTQTFGPMRNGLHRFETTKAGAVDLVRKMHAEIPKRTKRLAEHGYQKWAKGCGLTYWYLWIEEFPKFHAALGSRDADKFEEVVKEIRSAGGSVILSYQRSDYTQGPTIVRGQLGKMCFGVMESDDAGFGLSERQKEAGASPELWGNHQPGMAFLDVPGIAETRYAMPLRTFSWGKTDREANAAMKAHAAQWPAAAKTVDEFTARLVGTTAVAIPMPAGTDEDDDELLDDQDNPVEEYQTDDDPDPTVTASPDDEVREPTGDEADRFVIPAPSGQKMPPAAARGLVHDWIRHRSAVGKPTFTAGDPELRKLREAAGMTSRGWTYKVIEELQAMGVIVADDSASTTVYSIDDLEALDRTPVGV</sequence>
<dbReference type="Proteomes" id="UP000468735">
    <property type="component" value="Unassembled WGS sequence"/>
</dbReference>
<evidence type="ECO:0000256" key="1">
    <source>
        <dbReference type="SAM" id="MobiDB-lite"/>
    </source>
</evidence>
<dbReference type="RefSeq" id="WP_151568046.1">
    <property type="nucleotide sequence ID" value="NZ_WBMT01000024.1"/>
</dbReference>
<dbReference type="OrthoDB" id="5165844at2"/>
<keyword evidence="2" id="KW-0812">Transmembrane</keyword>
<feature type="region of interest" description="Disordered" evidence="1">
    <location>
        <begin position="521"/>
        <end position="568"/>
    </location>
</feature>
<evidence type="ECO:0000256" key="2">
    <source>
        <dbReference type="SAM" id="Phobius"/>
    </source>
</evidence>
<reference evidence="3 4" key="1">
    <citation type="submission" date="2019-09" db="EMBL/GenBank/DDBJ databases">
        <title>Actinomadura physcomitrii sp. nov., a novel actinomycete isolated from moss [Physcomitrium sphaericum (Ludw) Fuernr].</title>
        <authorList>
            <person name="Zhuang X."/>
            <person name="Liu C."/>
        </authorList>
    </citation>
    <scope>NUCLEOTIDE SEQUENCE [LARGE SCALE GENOMIC DNA]</scope>
    <source>
        <strain evidence="3 4">HMC1</strain>
    </source>
</reference>